<proteinExistence type="predicted"/>
<organism evidence="2 3">
    <name type="scientific">Seleniivibrio woodruffii</name>
    <dbReference type="NCBI Taxonomy" id="1078050"/>
    <lineage>
        <taxon>Bacteria</taxon>
        <taxon>Pseudomonadati</taxon>
        <taxon>Deferribacterota</taxon>
        <taxon>Deferribacteres</taxon>
        <taxon>Deferribacterales</taxon>
        <taxon>Geovibrionaceae</taxon>
        <taxon>Seleniivibrio</taxon>
    </lineage>
</organism>
<evidence type="ECO:0000313" key="3">
    <source>
        <dbReference type="Proteomes" id="UP000294614"/>
    </source>
</evidence>
<accession>A0A4V2PSD6</accession>
<dbReference type="AlphaFoldDB" id="A0A4V2PSD6"/>
<protein>
    <recommendedName>
        <fullName evidence="4">Flagellar assembly T-like protein</fullName>
    </recommendedName>
</protein>
<dbReference type="RefSeq" id="WP_132872168.1">
    <property type="nucleotide sequence ID" value="NZ_SMGG01000003.1"/>
</dbReference>
<comment type="caution">
    <text evidence="2">The sequence shown here is derived from an EMBL/GenBank/DDBJ whole genome shotgun (WGS) entry which is preliminary data.</text>
</comment>
<sequence>MRNIKSLLFLAVFLITIPSFADGMDVGARIKAVQKSGNIVEGTVAGFNGDSFISLFESTGHYFKVPMSKIKSIVHLQGQYYYSAGGTKADVVMVTTTDGQTVNGGVYSNSVVILDMGIKGKRNLFVPDPSSNQSIELVEQPVQPVPSMKIRLMNGEIISVPVNKADIQSIYFE</sequence>
<feature type="chain" id="PRO_5020911534" description="Flagellar assembly T-like protein" evidence="1">
    <location>
        <begin position="22"/>
        <end position="173"/>
    </location>
</feature>
<dbReference type="Proteomes" id="UP000294614">
    <property type="component" value="Unassembled WGS sequence"/>
</dbReference>
<gene>
    <name evidence="2" type="ORF">C8D98_0772</name>
</gene>
<keyword evidence="1" id="KW-0732">Signal</keyword>
<evidence type="ECO:0008006" key="4">
    <source>
        <dbReference type="Google" id="ProtNLM"/>
    </source>
</evidence>
<evidence type="ECO:0000313" key="2">
    <source>
        <dbReference type="EMBL" id="TCK62251.1"/>
    </source>
</evidence>
<reference evidence="2 3" key="1">
    <citation type="submission" date="2019-03" db="EMBL/GenBank/DDBJ databases">
        <title>Genomic Encyclopedia of Type Strains, Phase IV (KMG-IV): sequencing the most valuable type-strain genomes for metagenomic binning, comparative biology and taxonomic classification.</title>
        <authorList>
            <person name="Goeker M."/>
        </authorList>
    </citation>
    <scope>NUCLEOTIDE SEQUENCE [LARGE SCALE GENOMIC DNA]</scope>
    <source>
        <strain evidence="2 3">DSM 24984</strain>
    </source>
</reference>
<name>A0A4V2PSD6_9BACT</name>
<keyword evidence="3" id="KW-1185">Reference proteome</keyword>
<feature type="signal peptide" evidence="1">
    <location>
        <begin position="1"/>
        <end position="21"/>
    </location>
</feature>
<dbReference type="EMBL" id="SMGG01000003">
    <property type="protein sequence ID" value="TCK62251.1"/>
    <property type="molecule type" value="Genomic_DNA"/>
</dbReference>
<evidence type="ECO:0000256" key="1">
    <source>
        <dbReference type="SAM" id="SignalP"/>
    </source>
</evidence>